<sequence length="128" mass="14570">RRSRRRRTRARGGRRRRNGDLVHDLQSKASQCGMFFQNLSIAQYEQQERQSSTAKANTVRRTPTYSEDTPLDSLVKRDFVCKVEETAEDGSITRRSALCRQWLVDLLKESSENTSTAAADDALSSAMQ</sequence>
<evidence type="ECO:0000313" key="2">
    <source>
        <dbReference type="EMBL" id="KAF4738060.1"/>
    </source>
</evidence>
<feature type="region of interest" description="Disordered" evidence="1">
    <location>
        <begin position="46"/>
        <end position="69"/>
    </location>
</feature>
<accession>A0A7J6T0Z3</accession>
<dbReference type="AlphaFoldDB" id="A0A7J6T0Z3"/>
<dbReference type="EMBL" id="JABANM010011211">
    <property type="protein sequence ID" value="KAF4738060.1"/>
    <property type="molecule type" value="Genomic_DNA"/>
</dbReference>
<feature type="non-terminal residue" evidence="2">
    <location>
        <position position="128"/>
    </location>
</feature>
<organism evidence="2 3">
    <name type="scientific">Perkinsus olseni</name>
    <name type="common">Perkinsus atlanticus</name>
    <dbReference type="NCBI Taxonomy" id="32597"/>
    <lineage>
        <taxon>Eukaryota</taxon>
        <taxon>Sar</taxon>
        <taxon>Alveolata</taxon>
        <taxon>Perkinsozoa</taxon>
        <taxon>Perkinsea</taxon>
        <taxon>Perkinsida</taxon>
        <taxon>Perkinsidae</taxon>
        <taxon>Perkinsus</taxon>
    </lineage>
</organism>
<reference evidence="2 3" key="1">
    <citation type="submission" date="2020-04" db="EMBL/GenBank/DDBJ databases">
        <title>Perkinsus olseni comparative genomics.</title>
        <authorList>
            <person name="Bogema D.R."/>
        </authorList>
    </citation>
    <scope>NUCLEOTIDE SEQUENCE [LARGE SCALE GENOMIC DNA]</scope>
    <source>
        <strain evidence="2">ATCC PRA-205</strain>
    </source>
</reference>
<gene>
    <name evidence="2" type="ORF">FOZ62_018399</name>
</gene>
<proteinExistence type="predicted"/>
<feature type="compositionally biased region" description="Polar residues" evidence="1">
    <location>
        <begin position="46"/>
        <end position="67"/>
    </location>
</feature>
<protein>
    <submittedName>
        <fullName evidence="2">Uncharacterized protein</fullName>
    </submittedName>
</protein>
<evidence type="ECO:0000256" key="1">
    <source>
        <dbReference type="SAM" id="MobiDB-lite"/>
    </source>
</evidence>
<name>A0A7J6T0Z3_PEROL</name>
<feature type="non-terminal residue" evidence="2">
    <location>
        <position position="1"/>
    </location>
</feature>
<evidence type="ECO:0000313" key="3">
    <source>
        <dbReference type="Proteomes" id="UP000574390"/>
    </source>
</evidence>
<dbReference type="Proteomes" id="UP000574390">
    <property type="component" value="Unassembled WGS sequence"/>
</dbReference>
<comment type="caution">
    <text evidence="2">The sequence shown here is derived from an EMBL/GenBank/DDBJ whole genome shotgun (WGS) entry which is preliminary data.</text>
</comment>